<dbReference type="SMART" id="SM00422">
    <property type="entry name" value="HTH_MERR"/>
    <property type="match status" value="1"/>
</dbReference>
<dbReference type="PANTHER" id="PTHR30204:SF98">
    <property type="entry name" value="HTH-TYPE TRANSCRIPTIONAL REGULATOR ADHR"/>
    <property type="match status" value="1"/>
</dbReference>
<dbReference type="InterPro" id="IPR047057">
    <property type="entry name" value="MerR_fam"/>
</dbReference>
<name>A0ABZ2PH67_9NOCA</name>
<evidence type="ECO:0000256" key="1">
    <source>
        <dbReference type="ARBA" id="ARBA00023125"/>
    </source>
</evidence>
<dbReference type="Proteomes" id="UP001432000">
    <property type="component" value="Chromosome"/>
</dbReference>
<dbReference type="InterPro" id="IPR000551">
    <property type="entry name" value="MerR-type_HTH_dom"/>
</dbReference>
<organism evidence="3 4">
    <name type="scientific">Rhodococcus sovatensis</name>
    <dbReference type="NCBI Taxonomy" id="1805840"/>
    <lineage>
        <taxon>Bacteria</taxon>
        <taxon>Bacillati</taxon>
        <taxon>Actinomycetota</taxon>
        <taxon>Actinomycetes</taxon>
        <taxon>Mycobacteriales</taxon>
        <taxon>Nocardiaceae</taxon>
        <taxon>Rhodococcus</taxon>
    </lineage>
</organism>
<evidence type="ECO:0000313" key="4">
    <source>
        <dbReference type="Proteomes" id="UP001432000"/>
    </source>
</evidence>
<protein>
    <submittedName>
        <fullName evidence="3">MerR family transcriptional regulator</fullName>
    </submittedName>
</protein>
<feature type="domain" description="HTH merR-type" evidence="2">
    <location>
        <begin position="16"/>
        <end position="82"/>
    </location>
</feature>
<evidence type="ECO:0000313" key="3">
    <source>
        <dbReference type="EMBL" id="WXG68440.1"/>
    </source>
</evidence>
<dbReference type="Gene3D" id="1.10.1660.10">
    <property type="match status" value="1"/>
</dbReference>
<dbReference type="Pfam" id="PF13411">
    <property type="entry name" value="MerR_1"/>
    <property type="match status" value="1"/>
</dbReference>
<gene>
    <name evidence="3" type="ORF">WDS16_25155</name>
</gene>
<keyword evidence="4" id="KW-1185">Reference proteome</keyword>
<dbReference type="PROSITE" id="PS00552">
    <property type="entry name" value="HTH_MERR_1"/>
    <property type="match status" value="1"/>
</dbReference>
<dbReference type="InterPro" id="IPR009061">
    <property type="entry name" value="DNA-bd_dom_put_sf"/>
</dbReference>
<evidence type="ECO:0000259" key="2">
    <source>
        <dbReference type="PROSITE" id="PS50937"/>
    </source>
</evidence>
<dbReference type="SUPFAM" id="SSF46955">
    <property type="entry name" value="Putative DNA-binding domain"/>
    <property type="match status" value="1"/>
</dbReference>
<proteinExistence type="predicted"/>
<keyword evidence="1" id="KW-0238">DNA-binding</keyword>
<dbReference type="CDD" id="cd01109">
    <property type="entry name" value="HTH_YyaN"/>
    <property type="match status" value="1"/>
</dbReference>
<dbReference type="EMBL" id="CP147846">
    <property type="protein sequence ID" value="WXG68440.1"/>
    <property type="molecule type" value="Genomic_DNA"/>
</dbReference>
<dbReference type="RefSeq" id="WP_338888651.1">
    <property type="nucleotide sequence ID" value="NZ_CP147846.1"/>
</dbReference>
<reference evidence="3 4" key="1">
    <citation type="submission" date="2024-03" db="EMBL/GenBank/DDBJ databases">
        <title>Natural products discovery in diverse microorganisms through a two-stage MS feature dereplication strategy.</title>
        <authorList>
            <person name="Zhang R."/>
        </authorList>
    </citation>
    <scope>NUCLEOTIDE SEQUENCE [LARGE SCALE GENOMIC DNA]</scope>
    <source>
        <strain evidence="3 4">18930</strain>
    </source>
</reference>
<dbReference type="PROSITE" id="PS50937">
    <property type="entry name" value="HTH_MERR_2"/>
    <property type="match status" value="1"/>
</dbReference>
<accession>A0ABZ2PH67</accession>
<sequence length="148" mass="16358">MSARIANTAIDDGIGIAEMAACSGLSQDTLRWYEREGLIPGIARASDGRRMFTPRMVALVQLLSRLRSTGMPTADMREFATLVDGGAGTHQSRIELLSRHRERIAERQRLLTEASDALEAKISHYEDLISRGLDCNGTAIDEQDQELQ</sequence>
<dbReference type="PANTHER" id="PTHR30204">
    <property type="entry name" value="REDOX-CYCLING DRUG-SENSING TRANSCRIPTIONAL ACTIVATOR SOXR"/>
    <property type="match status" value="1"/>
</dbReference>